<feature type="compositionally biased region" description="Polar residues" evidence="4">
    <location>
        <begin position="796"/>
        <end position="813"/>
    </location>
</feature>
<name>A0A1C3KJF1_PLAOA</name>
<dbReference type="InterPro" id="IPR001680">
    <property type="entry name" value="WD40_rpt"/>
</dbReference>
<dbReference type="CDD" id="cd00200">
    <property type="entry name" value="WD40"/>
    <property type="match status" value="1"/>
</dbReference>
<accession>A0A1C3KJF1</accession>
<dbReference type="InterPro" id="IPR015943">
    <property type="entry name" value="WD40/YVTN_repeat-like_dom_sf"/>
</dbReference>
<dbReference type="PROSITE" id="PS50082">
    <property type="entry name" value="WD_REPEATS_2"/>
    <property type="match status" value="2"/>
</dbReference>
<dbReference type="PANTHER" id="PTHR22838">
    <property type="entry name" value="WD REPEAT PROTEIN 26-RELATED"/>
    <property type="match status" value="1"/>
</dbReference>
<evidence type="ECO:0000256" key="4">
    <source>
        <dbReference type="SAM" id="MobiDB-lite"/>
    </source>
</evidence>
<proteinExistence type="predicted"/>
<evidence type="ECO:0000256" key="1">
    <source>
        <dbReference type="ARBA" id="ARBA00022574"/>
    </source>
</evidence>
<dbReference type="VEuPathDB" id="PlasmoDB:POWCR01_000176700"/>
<evidence type="ECO:0000313" key="5">
    <source>
        <dbReference type="EMBL" id="SBT74029.1"/>
    </source>
</evidence>
<dbReference type="PROSITE" id="PS00678">
    <property type="entry name" value="WD_REPEATS_1"/>
    <property type="match status" value="1"/>
</dbReference>
<reference evidence="5 6" key="1">
    <citation type="submission" date="2016-06" db="EMBL/GenBank/DDBJ databases">
        <authorList>
            <consortium name="Pathogen Informatics"/>
        </authorList>
    </citation>
    <scope>NUCLEOTIDE SEQUENCE [LARGE SCALE GENOMIC DNA]</scope>
</reference>
<feature type="compositionally biased region" description="Basic residues" evidence="4">
    <location>
        <begin position="173"/>
        <end position="184"/>
    </location>
</feature>
<dbReference type="Pfam" id="PF00400">
    <property type="entry name" value="WD40"/>
    <property type="match status" value="5"/>
</dbReference>
<feature type="region of interest" description="Disordered" evidence="4">
    <location>
        <begin position="796"/>
        <end position="828"/>
    </location>
</feature>
<dbReference type="InterPro" id="IPR036322">
    <property type="entry name" value="WD40_repeat_dom_sf"/>
</dbReference>
<organism evidence="5 6">
    <name type="scientific">Plasmodium ovale</name>
    <name type="common">malaria parasite P. ovale</name>
    <dbReference type="NCBI Taxonomy" id="36330"/>
    <lineage>
        <taxon>Eukaryota</taxon>
        <taxon>Sar</taxon>
        <taxon>Alveolata</taxon>
        <taxon>Apicomplexa</taxon>
        <taxon>Aconoidasida</taxon>
        <taxon>Haemosporida</taxon>
        <taxon>Plasmodiidae</taxon>
        <taxon>Plasmodium</taxon>
        <taxon>Plasmodium (Plasmodium)</taxon>
    </lineage>
</organism>
<evidence type="ECO:0000313" key="6">
    <source>
        <dbReference type="Proteomes" id="UP000243200"/>
    </source>
</evidence>
<dbReference type="Pfam" id="PF23627">
    <property type="entry name" value="LisH_WDR26"/>
    <property type="match status" value="1"/>
</dbReference>
<dbReference type="Gene3D" id="2.130.10.10">
    <property type="entry name" value="YVTN repeat-like/Quinoprotein amine dehydrogenase"/>
    <property type="match status" value="1"/>
</dbReference>
<feature type="region of interest" description="Disordered" evidence="4">
    <location>
        <begin position="160"/>
        <end position="225"/>
    </location>
</feature>
<sequence length="1196" mass="137324">MNITSIIKRDKRKRQEEISHVIRKKLKHSNMLKSFESNNKNDICSSSLLTKSNEHKNNFSNNNTVGDMCLRDGERENADGITYSGGYNFTRSDKFPYEKTIYFNSFGQDESTPYIHTREEEVANENVANENVANENVINEKGHEAIRCFRNNKDVAMLKGRYKKTTTTEKKGKEKKKKKKKRKWGISGSGEGSESGSGGGERGDGRSDERGSESGSGDGESNRDSGSDYVWEGLLKKDVILLLIQAIKNMGYRKSAKYLELESGIELEQPVVKEMHKNILSGKWKNAMCDLRKLHINKTLMKAIGFLIYEQCFIEYLYEGKYFAALRCLRNKLEKCCFDEDTYDRLHQCTTFFTALHNTYLEKSYKINFKNSRKILFEKINRLLPEHIILPPRRLAILLHQSLKYQVENCLFHNNFSEMKLINNLMKCKKAKKVRSNTKMSSLSRRYNDISKIEKWKMKTKTKTKTKEKVNIHDKGNINLMTNIFSRKKDFTCERKKSSHSNYSKCNNANSESSIFMSEKNINNLEDNTEDEEQSLECAQRREYETYVKREKYTTHVKSDGRTECIGNAKKVSHVSCGPPCGYMDTTGVWVCEDIDDNQFNVTNGKFLEKNTKLKSTQILDGSKKNCDNLISSGNNNTSVVLLNSAMSYQKDGKTKYAKADMGERKMCTLNGANFEHLKNPHSPCEQLERGTNAKMEEGKNQLEKEYSNGKHNGCFFPRAYISGSKNENGNHSYDELTSCSPSGDKNAYGTDSNLCNISSNDISNSIIDNVTECKNEMSRGKERGYAITRVEESETGSSFKCPTQSKESNDLVQDNMEDDETGEERKSGTVRVNLHSANHKLLAVSLLKNHECRRIKLPYYCIKILQGHKDEVWYVDVSCNGKYIASASKDRSIYLWRGKSPFNKLREWNGHVDGVSYIIWSHNSKYLVSGSNDSNIIIWSPKSNKKKLSLTMHSGPITSICWSKDDSIIVSSAFDKKIFCTKLNERLKGFSILYAWSFSTRIQNFVFTNNEKYLIVVPSDKNVRVIDYNMKKELYILPEYDSITSLCASNMYNHILVNIADQKPTIKLWDVKYRYIIQTYRGHKQGRFIVHSTFGGKNEDYVISGSEDSLIYIWHKTKGYLLDVINGHASTVSIAIWPLASSKFPYMISASDDHTLMIWNVYPRVNNPKKDAKKKKKKFIHPFLRELTKFHSLKS</sequence>
<dbReference type="EMBL" id="FLRJ01000610">
    <property type="protein sequence ID" value="SBT74029.1"/>
    <property type="molecule type" value="Genomic_DNA"/>
</dbReference>
<dbReference type="Proteomes" id="UP000243200">
    <property type="component" value="Unassembled WGS sequence"/>
</dbReference>
<dbReference type="InterPro" id="IPR051350">
    <property type="entry name" value="WD_repeat-ST_regulator"/>
</dbReference>
<dbReference type="InterPro" id="IPR019775">
    <property type="entry name" value="WD40_repeat_CS"/>
</dbReference>
<dbReference type="SUPFAM" id="SSF50978">
    <property type="entry name" value="WD40 repeat-like"/>
    <property type="match status" value="1"/>
</dbReference>
<gene>
    <name evidence="5" type="primary">WDR26</name>
    <name evidence="5" type="ORF">POWCR01_000176700</name>
</gene>
<dbReference type="InterPro" id="IPR006594">
    <property type="entry name" value="LisH"/>
</dbReference>
<keyword evidence="1 3" id="KW-0853">WD repeat</keyword>
<dbReference type="PROSITE" id="PS50294">
    <property type="entry name" value="WD_REPEATS_REGION"/>
    <property type="match status" value="2"/>
</dbReference>
<keyword evidence="2" id="KW-0677">Repeat</keyword>
<dbReference type="SMART" id="SM00320">
    <property type="entry name" value="WD40"/>
    <property type="match status" value="7"/>
</dbReference>
<feature type="compositionally biased region" description="Basic and acidic residues" evidence="4">
    <location>
        <begin position="201"/>
        <end position="212"/>
    </location>
</feature>
<evidence type="ECO:0000256" key="3">
    <source>
        <dbReference type="PROSITE-ProRule" id="PRU00221"/>
    </source>
</evidence>
<protein>
    <submittedName>
        <fullName evidence="5">WD repeat-containing protein 26, putative</fullName>
    </submittedName>
</protein>
<dbReference type="PANTHER" id="PTHR22838:SF0">
    <property type="entry name" value="WD REPEAT-CONTAINING PROTEIN 26"/>
    <property type="match status" value="1"/>
</dbReference>
<dbReference type="PROSITE" id="PS50896">
    <property type="entry name" value="LISH"/>
    <property type="match status" value="1"/>
</dbReference>
<feature type="compositionally biased region" description="Gly residues" evidence="4">
    <location>
        <begin position="187"/>
        <end position="200"/>
    </location>
</feature>
<dbReference type="OrthoDB" id="972532at2759"/>
<feature type="repeat" description="WD" evidence="3">
    <location>
        <begin position="866"/>
        <end position="897"/>
    </location>
</feature>
<evidence type="ECO:0000256" key="2">
    <source>
        <dbReference type="ARBA" id="ARBA00022737"/>
    </source>
</evidence>
<dbReference type="VEuPathDB" id="PlasmoDB:PocGH01_10023000"/>
<dbReference type="AlphaFoldDB" id="A0A1C3KJF1"/>
<feature type="repeat" description="WD" evidence="3">
    <location>
        <begin position="909"/>
        <end position="950"/>
    </location>
</feature>